<protein>
    <submittedName>
        <fullName evidence="3">Thioesterase family protein</fullName>
    </submittedName>
</protein>
<name>A0A9X2WDY8_9GAMM</name>
<dbReference type="CDD" id="cd00586">
    <property type="entry name" value="4HBT"/>
    <property type="match status" value="1"/>
</dbReference>
<dbReference type="Proteomes" id="UP001147830">
    <property type="component" value="Unassembled WGS sequence"/>
</dbReference>
<dbReference type="AlphaFoldDB" id="A0A9X2WDY8"/>
<evidence type="ECO:0000256" key="2">
    <source>
        <dbReference type="ARBA" id="ARBA00022801"/>
    </source>
</evidence>
<proteinExistence type="inferred from homology"/>
<reference evidence="3" key="1">
    <citation type="journal article" date="2022" name="Front. Microbiol.">
        <title>Genome-based taxonomic rearrangement of Oceanobacter-related bacteria including the description of Thalassolituus hydrocarbonoclasticus sp. nov. and Thalassolituus pacificus sp. nov. and emended description of the genus Thalassolituus.</title>
        <authorList>
            <person name="Dong C."/>
            <person name="Wei L."/>
            <person name="Wang J."/>
            <person name="Lai Q."/>
            <person name="Huang Z."/>
            <person name="Shao Z."/>
        </authorList>
    </citation>
    <scope>NUCLEOTIDE SEQUENCE</scope>
    <source>
        <strain evidence="3">59MF3M-4</strain>
    </source>
</reference>
<comment type="similarity">
    <text evidence="1">Belongs to the 4-hydroxybenzoyl-CoA thioesterase family.</text>
</comment>
<dbReference type="GO" id="GO:0047617">
    <property type="term" value="F:fatty acyl-CoA hydrolase activity"/>
    <property type="evidence" value="ECO:0007669"/>
    <property type="project" value="TreeGrafter"/>
</dbReference>
<dbReference type="InterPro" id="IPR050563">
    <property type="entry name" value="4-hydroxybenzoyl-CoA_TE"/>
</dbReference>
<evidence type="ECO:0000313" key="3">
    <source>
        <dbReference type="EMBL" id="MCT7358656.1"/>
    </source>
</evidence>
<evidence type="ECO:0000313" key="4">
    <source>
        <dbReference type="Proteomes" id="UP001147830"/>
    </source>
</evidence>
<evidence type="ECO:0000256" key="1">
    <source>
        <dbReference type="ARBA" id="ARBA00005953"/>
    </source>
</evidence>
<dbReference type="Gene3D" id="3.10.129.10">
    <property type="entry name" value="Hotdog Thioesterase"/>
    <property type="match status" value="1"/>
</dbReference>
<dbReference type="SUPFAM" id="SSF54637">
    <property type="entry name" value="Thioesterase/thiol ester dehydrase-isomerase"/>
    <property type="match status" value="1"/>
</dbReference>
<dbReference type="InterPro" id="IPR029069">
    <property type="entry name" value="HotDog_dom_sf"/>
</dbReference>
<gene>
    <name evidence="3" type="ORF">NYR02_06445</name>
</gene>
<dbReference type="PANTHER" id="PTHR31793:SF27">
    <property type="entry name" value="NOVEL THIOESTERASE SUPERFAMILY DOMAIN AND SAPOSIN A-TYPE DOMAIN CONTAINING PROTEIN (0610012H03RIK)"/>
    <property type="match status" value="1"/>
</dbReference>
<keyword evidence="2" id="KW-0378">Hydrolase</keyword>
<reference evidence="3" key="2">
    <citation type="submission" date="2022-08" db="EMBL/GenBank/DDBJ databases">
        <authorList>
            <person name="Dong C."/>
        </authorList>
    </citation>
    <scope>NUCLEOTIDE SEQUENCE</scope>
    <source>
        <strain evidence="3">59MF3M-4</strain>
    </source>
</reference>
<dbReference type="PANTHER" id="PTHR31793">
    <property type="entry name" value="4-HYDROXYBENZOYL-COA THIOESTERASE FAMILY MEMBER"/>
    <property type="match status" value="1"/>
</dbReference>
<keyword evidence="4" id="KW-1185">Reference proteome</keyword>
<dbReference type="Pfam" id="PF13279">
    <property type="entry name" value="4HBT_2"/>
    <property type="match status" value="1"/>
</dbReference>
<dbReference type="RefSeq" id="WP_260975547.1">
    <property type="nucleotide sequence ID" value="NZ_JAOANI010000014.1"/>
</dbReference>
<comment type="caution">
    <text evidence="3">The sequence shown here is derived from an EMBL/GenBank/DDBJ whole genome shotgun (WGS) entry which is preliminary data.</text>
</comment>
<sequence length="147" mass="16805">MARVQLELPDEFTFSTTLDVRVTEINYGNHVGNDRMVSLLHEARLRFLREHGFGEFNIGGIGLMVSDLVVCFTAESFVGEVLTFHVGVTDFNKYGCDFIYSVENQAQEKQVVKAKTGIVFFDYDERKIAQVPRVFYERCAPQLLPQE</sequence>
<organism evidence="3 4">
    <name type="scientific">Thalassolituus pacificus</name>
    <dbReference type="NCBI Taxonomy" id="2975440"/>
    <lineage>
        <taxon>Bacteria</taxon>
        <taxon>Pseudomonadati</taxon>
        <taxon>Pseudomonadota</taxon>
        <taxon>Gammaproteobacteria</taxon>
        <taxon>Oceanospirillales</taxon>
        <taxon>Oceanospirillaceae</taxon>
        <taxon>Thalassolituus</taxon>
    </lineage>
</organism>
<dbReference type="EMBL" id="JAOANI010000014">
    <property type="protein sequence ID" value="MCT7358656.1"/>
    <property type="molecule type" value="Genomic_DNA"/>
</dbReference>
<accession>A0A9X2WDY8</accession>